<dbReference type="AlphaFoldDB" id="A0AAV2NV16"/>
<evidence type="ECO:0000256" key="1">
    <source>
        <dbReference type="SAM" id="MobiDB-lite"/>
    </source>
</evidence>
<evidence type="ECO:0000313" key="3">
    <source>
        <dbReference type="Proteomes" id="UP001497644"/>
    </source>
</evidence>
<sequence>MKFRFERSTLSHHRTFAAENDATQHCRLSPVSGTRRVCSMAYILGHKRVCPTTDTRQPSLRDSTDMNAEGPMGPGRLYPTHCRLPGTDIELQDPSSVKKLYHNTHLCSLGKYLRYLITIC</sequence>
<dbReference type="EMBL" id="OZ034828">
    <property type="protein sequence ID" value="CAL1684222.1"/>
    <property type="molecule type" value="Genomic_DNA"/>
</dbReference>
<organism evidence="2 3">
    <name type="scientific">Lasius platythorax</name>
    <dbReference type="NCBI Taxonomy" id="488582"/>
    <lineage>
        <taxon>Eukaryota</taxon>
        <taxon>Metazoa</taxon>
        <taxon>Ecdysozoa</taxon>
        <taxon>Arthropoda</taxon>
        <taxon>Hexapoda</taxon>
        <taxon>Insecta</taxon>
        <taxon>Pterygota</taxon>
        <taxon>Neoptera</taxon>
        <taxon>Endopterygota</taxon>
        <taxon>Hymenoptera</taxon>
        <taxon>Apocrita</taxon>
        <taxon>Aculeata</taxon>
        <taxon>Formicoidea</taxon>
        <taxon>Formicidae</taxon>
        <taxon>Formicinae</taxon>
        <taxon>Lasius</taxon>
        <taxon>Lasius</taxon>
    </lineage>
</organism>
<gene>
    <name evidence="2" type="ORF">LPLAT_LOCUS9893</name>
</gene>
<evidence type="ECO:0000313" key="2">
    <source>
        <dbReference type="EMBL" id="CAL1684222.1"/>
    </source>
</evidence>
<accession>A0AAV2NV16</accession>
<dbReference type="Proteomes" id="UP001497644">
    <property type="component" value="Chromosome 5"/>
</dbReference>
<keyword evidence="3" id="KW-1185">Reference proteome</keyword>
<proteinExistence type="predicted"/>
<protein>
    <submittedName>
        <fullName evidence="2">Uncharacterized protein</fullName>
    </submittedName>
</protein>
<reference evidence="2" key="1">
    <citation type="submission" date="2024-04" db="EMBL/GenBank/DDBJ databases">
        <authorList>
            <consortium name="Molecular Ecology Group"/>
        </authorList>
    </citation>
    <scope>NUCLEOTIDE SEQUENCE</scope>
</reference>
<feature type="region of interest" description="Disordered" evidence="1">
    <location>
        <begin position="53"/>
        <end position="74"/>
    </location>
</feature>
<name>A0AAV2NV16_9HYME</name>